<comment type="caution">
    <text evidence="10">The sequence shown here is derived from an EMBL/GenBank/DDBJ whole genome shotgun (WGS) entry which is preliminary data.</text>
</comment>
<dbReference type="PRINTS" id="PR00723">
    <property type="entry name" value="SUBTILISIN"/>
</dbReference>
<feature type="active site" description="Charge relay system" evidence="5">
    <location>
        <position position="62"/>
    </location>
</feature>
<dbReference type="Pfam" id="PF00082">
    <property type="entry name" value="Peptidase_S8"/>
    <property type="match status" value="1"/>
</dbReference>
<reference evidence="10 11" key="1">
    <citation type="submission" date="2024-09" db="EMBL/GenBank/DDBJ databases">
        <authorList>
            <person name="Sun Q."/>
            <person name="Mori K."/>
        </authorList>
    </citation>
    <scope>NUCLEOTIDE SEQUENCE [LARGE SCALE GENOMIC DNA]</scope>
    <source>
        <strain evidence="10 11">JCM 3307</strain>
    </source>
</reference>
<evidence type="ECO:0000256" key="7">
    <source>
        <dbReference type="SAM" id="Phobius"/>
    </source>
</evidence>
<dbReference type="InterPro" id="IPR036852">
    <property type="entry name" value="Peptidase_S8/S53_dom_sf"/>
</dbReference>
<evidence type="ECO:0000256" key="2">
    <source>
        <dbReference type="ARBA" id="ARBA00022670"/>
    </source>
</evidence>
<keyword evidence="7" id="KW-0472">Membrane</keyword>
<accession>A0ABV5MK20</accession>
<evidence type="ECO:0000313" key="10">
    <source>
        <dbReference type="EMBL" id="MFB9449169.1"/>
    </source>
</evidence>
<dbReference type="InterPro" id="IPR015500">
    <property type="entry name" value="Peptidase_S8_subtilisin-rel"/>
</dbReference>
<feature type="region of interest" description="Disordered" evidence="6">
    <location>
        <begin position="325"/>
        <end position="353"/>
    </location>
</feature>
<keyword evidence="7" id="KW-1133">Transmembrane helix</keyword>
<organism evidence="10 11">
    <name type="scientific">Dactylosporangium vinaceum</name>
    <dbReference type="NCBI Taxonomy" id="53362"/>
    <lineage>
        <taxon>Bacteria</taxon>
        <taxon>Bacillati</taxon>
        <taxon>Actinomycetota</taxon>
        <taxon>Actinomycetes</taxon>
        <taxon>Micromonosporales</taxon>
        <taxon>Micromonosporaceae</taxon>
        <taxon>Dactylosporangium</taxon>
    </lineage>
</organism>
<dbReference type="EMBL" id="JBHMCA010000063">
    <property type="protein sequence ID" value="MFB9449169.1"/>
    <property type="molecule type" value="Genomic_DNA"/>
</dbReference>
<feature type="region of interest" description="Disordered" evidence="6">
    <location>
        <begin position="391"/>
        <end position="442"/>
    </location>
</feature>
<evidence type="ECO:0000256" key="4">
    <source>
        <dbReference type="ARBA" id="ARBA00022825"/>
    </source>
</evidence>
<keyword evidence="3 5" id="KW-0378">Hydrolase</keyword>
<keyword evidence="2 5" id="KW-0645">Protease</keyword>
<evidence type="ECO:0000256" key="1">
    <source>
        <dbReference type="ARBA" id="ARBA00011073"/>
    </source>
</evidence>
<feature type="domain" description="Peptidase S8/S53" evidence="9">
    <location>
        <begin position="53"/>
        <end position="309"/>
    </location>
</feature>
<dbReference type="Gene3D" id="3.40.50.200">
    <property type="entry name" value="Peptidase S8/S53 domain"/>
    <property type="match status" value="1"/>
</dbReference>
<evidence type="ECO:0000259" key="9">
    <source>
        <dbReference type="Pfam" id="PF00082"/>
    </source>
</evidence>
<feature type="signal peptide" evidence="8">
    <location>
        <begin position="1"/>
        <end position="28"/>
    </location>
</feature>
<dbReference type="PANTHER" id="PTHR43806:SF11">
    <property type="entry name" value="CEREVISIN-RELATED"/>
    <property type="match status" value="1"/>
</dbReference>
<dbReference type="InterPro" id="IPR000209">
    <property type="entry name" value="Peptidase_S8/S53_dom"/>
</dbReference>
<dbReference type="Proteomes" id="UP001589608">
    <property type="component" value="Unassembled WGS sequence"/>
</dbReference>
<keyword evidence="8" id="KW-0732">Signal</keyword>
<feature type="active site" description="Charge relay system" evidence="5">
    <location>
        <position position="261"/>
    </location>
</feature>
<dbReference type="PROSITE" id="PS00137">
    <property type="entry name" value="SUBTILASE_HIS"/>
    <property type="match status" value="1"/>
</dbReference>
<name>A0ABV5MK20_9ACTN</name>
<keyword evidence="7" id="KW-0812">Transmembrane</keyword>
<feature type="region of interest" description="Disordered" evidence="6">
    <location>
        <begin position="76"/>
        <end position="96"/>
    </location>
</feature>
<dbReference type="InterPro" id="IPR022398">
    <property type="entry name" value="Peptidase_S8_His-AS"/>
</dbReference>
<evidence type="ECO:0000313" key="11">
    <source>
        <dbReference type="Proteomes" id="UP001589608"/>
    </source>
</evidence>
<dbReference type="SUPFAM" id="SSF52743">
    <property type="entry name" value="Subtilisin-like"/>
    <property type="match status" value="1"/>
</dbReference>
<evidence type="ECO:0000256" key="3">
    <source>
        <dbReference type="ARBA" id="ARBA00022801"/>
    </source>
</evidence>
<protein>
    <submittedName>
        <fullName evidence="10">S8 family serine peptidase</fullName>
    </submittedName>
</protein>
<feature type="compositionally biased region" description="Pro residues" evidence="6">
    <location>
        <begin position="394"/>
        <end position="434"/>
    </location>
</feature>
<feature type="transmembrane region" description="Helical" evidence="7">
    <location>
        <begin position="362"/>
        <end position="385"/>
    </location>
</feature>
<keyword evidence="4 5" id="KW-0720">Serine protease</keyword>
<evidence type="ECO:0000256" key="8">
    <source>
        <dbReference type="SAM" id="SignalP"/>
    </source>
</evidence>
<proteinExistence type="inferred from homology"/>
<dbReference type="PANTHER" id="PTHR43806">
    <property type="entry name" value="PEPTIDASE S8"/>
    <property type="match status" value="1"/>
</dbReference>
<feature type="compositionally biased region" description="Low complexity" evidence="6">
    <location>
        <begin position="330"/>
        <end position="353"/>
    </location>
</feature>
<sequence length="442" mass="43117">MNRPARLAVAAVAAGLLGSVLTGAPAHAALDVRAAQWFLGPYKIAQAQQVSKGAGVTVAVIDSPIYATHADLSGQVQKGGTTASGGPADGWGPDDPGVVHGTGVASIIAAKGGSNEHLLGIAPGAKVLPVANSTVTGNSNAQTTADAITWATDHGAKVINISLGHVGEAHDYEIEAVRYALSHDVVVIAGIGNTTAGIQEPLSPASIPGVVAVAGVDQTGSLWSGSTRGAAAVIAAPATKIPVAVPPSKSPSTYGTADGTSASTAIVSGVAALIRAKYPQLSAANVINRLIRTAKDAGTPGRDGDYGFGVIQPLEALTADVPQVSANPLGGEAPSAPASAGAGPTAAAPAPAPASGAGVPTALVIGGAVGAGLLAVLVVVVLLIVRASRRRRPAGPPGYPPPGYPPSGYQPPGHPSSAGYPPPYPPPGQPPANPPGGTDRAG</sequence>
<dbReference type="RefSeq" id="WP_223092835.1">
    <property type="nucleotide sequence ID" value="NZ_CP061913.1"/>
</dbReference>
<keyword evidence="11" id="KW-1185">Reference proteome</keyword>
<evidence type="ECO:0000256" key="5">
    <source>
        <dbReference type="PROSITE-ProRule" id="PRU01240"/>
    </source>
</evidence>
<comment type="similarity">
    <text evidence="1 5">Belongs to the peptidase S8 family.</text>
</comment>
<gene>
    <name evidence="10" type="ORF">ACFFTR_39345</name>
</gene>
<feature type="active site" description="Charge relay system" evidence="5">
    <location>
        <position position="100"/>
    </location>
</feature>
<dbReference type="InterPro" id="IPR050131">
    <property type="entry name" value="Peptidase_S8_subtilisin-like"/>
</dbReference>
<dbReference type="PROSITE" id="PS51892">
    <property type="entry name" value="SUBTILASE"/>
    <property type="match status" value="1"/>
</dbReference>
<evidence type="ECO:0000256" key="6">
    <source>
        <dbReference type="SAM" id="MobiDB-lite"/>
    </source>
</evidence>
<feature type="chain" id="PRO_5045140196" evidence="8">
    <location>
        <begin position="29"/>
        <end position="442"/>
    </location>
</feature>